<evidence type="ECO:0000256" key="1">
    <source>
        <dbReference type="SAM" id="MobiDB-lite"/>
    </source>
</evidence>
<dbReference type="PANTHER" id="PTHR34606:SF15">
    <property type="entry name" value="BON DOMAIN-CONTAINING PROTEIN"/>
    <property type="match status" value="1"/>
</dbReference>
<dbReference type="Gene3D" id="3.30.1340.30">
    <property type="match status" value="1"/>
</dbReference>
<sequence>MHGINRTALLALSISFTALLPLTAHAADSDSRTMPTEQREGKGQPLDDDRILTATLQSRLQWDGNTDGIQIRVNAHDGMVTLSGTVLHVNDKRVAIATARNTPGVRALDASELKVGRAAPQLTEPRWASTDSVTDRGPTLRL</sequence>
<evidence type="ECO:0000313" key="4">
    <source>
        <dbReference type="EMBL" id="SDR72103.1"/>
    </source>
</evidence>
<dbReference type="Proteomes" id="UP000243413">
    <property type="component" value="Chromosome I"/>
</dbReference>
<feature type="region of interest" description="Disordered" evidence="1">
    <location>
        <begin position="27"/>
        <end position="49"/>
    </location>
</feature>
<dbReference type="PROSITE" id="PS50914">
    <property type="entry name" value="BON"/>
    <property type="match status" value="1"/>
</dbReference>
<protein>
    <submittedName>
        <fullName evidence="4">BON domain-containing protein</fullName>
    </submittedName>
</protein>
<dbReference type="RefSeq" id="WP_092283063.1">
    <property type="nucleotide sequence ID" value="NZ_LT629763.1"/>
</dbReference>
<feature type="domain" description="BON" evidence="3">
    <location>
        <begin position="48"/>
        <end position="117"/>
    </location>
</feature>
<dbReference type="InterPro" id="IPR007055">
    <property type="entry name" value="BON_dom"/>
</dbReference>
<evidence type="ECO:0000313" key="5">
    <source>
        <dbReference type="Proteomes" id="UP000243413"/>
    </source>
</evidence>
<dbReference type="EMBL" id="LT629763">
    <property type="protein sequence ID" value="SDR72103.1"/>
    <property type="molecule type" value="Genomic_DNA"/>
</dbReference>
<feature type="chain" id="PRO_5009253368" evidence="2">
    <location>
        <begin position="27"/>
        <end position="142"/>
    </location>
</feature>
<feature type="region of interest" description="Disordered" evidence="1">
    <location>
        <begin position="121"/>
        <end position="142"/>
    </location>
</feature>
<dbReference type="AlphaFoldDB" id="A0A1H1LC80"/>
<gene>
    <name evidence="4" type="ORF">SAMN05216271_0165</name>
</gene>
<accession>A0A1H1LC80</accession>
<dbReference type="InterPro" id="IPR051686">
    <property type="entry name" value="Lipoprotein_DolP"/>
</dbReference>
<evidence type="ECO:0000259" key="3">
    <source>
        <dbReference type="PROSITE" id="PS50914"/>
    </source>
</evidence>
<keyword evidence="2" id="KW-0732">Signal</keyword>
<reference evidence="5" key="1">
    <citation type="submission" date="2016-10" db="EMBL/GenBank/DDBJ databases">
        <authorList>
            <person name="Varghese N."/>
            <person name="Submissions S."/>
        </authorList>
    </citation>
    <scope>NUCLEOTIDE SEQUENCE [LARGE SCALE GENOMIC DNA]</scope>
    <source>
        <strain evidence="5">JCM 14963</strain>
    </source>
</reference>
<dbReference type="STRING" id="472181.SAMN05216271_0165"/>
<name>A0A1H1LC80_9GAMM</name>
<proteinExistence type="predicted"/>
<organism evidence="4 5">
    <name type="scientific">Halopseudomonas sabulinigri</name>
    <dbReference type="NCBI Taxonomy" id="472181"/>
    <lineage>
        <taxon>Bacteria</taxon>
        <taxon>Pseudomonadati</taxon>
        <taxon>Pseudomonadota</taxon>
        <taxon>Gammaproteobacteria</taxon>
        <taxon>Pseudomonadales</taxon>
        <taxon>Pseudomonadaceae</taxon>
        <taxon>Halopseudomonas</taxon>
    </lineage>
</organism>
<evidence type="ECO:0000256" key="2">
    <source>
        <dbReference type="SAM" id="SignalP"/>
    </source>
</evidence>
<dbReference type="OrthoDB" id="7032484at2"/>
<dbReference type="Pfam" id="PF04972">
    <property type="entry name" value="BON"/>
    <property type="match status" value="1"/>
</dbReference>
<feature type="signal peptide" evidence="2">
    <location>
        <begin position="1"/>
        <end position="26"/>
    </location>
</feature>
<dbReference type="PANTHER" id="PTHR34606">
    <property type="entry name" value="BON DOMAIN-CONTAINING PROTEIN"/>
    <property type="match status" value="1"/>
</dbReference>